<keyword evidence="3" id="KW-1185">Reference proteome</keyword>
<sequence>MCHFVYGLGTHLASDCTSSLLNKVMTISRLMDYSQEMEDLKKRIKADRDKNQHNRARSASYNDRNIEINFFNGKSSDREPSTTSAPPTNEVKMVKSRTLEHWALNHRVVLHIVIRSSFLVIDVLRGNQGNFA</sequence>
<dbReference type="EMBL" id="JACEIK010001458">
    <property type="protein sequence ID" value="MCD7469580.1"/>
    <property type="molecule type" value="Genomic_DNA"/>
</dbReference>
<comment type="caution">
    <text evidence="2">The sequence shown here is derived from an EMBL/GenBank/DDBJ whole genome shotgun (WGS) entry which is preliminary data.</text>
</comment>
<feature type="region of interest" description="Disordered" evidence="1">
    <location>
        <begin position="71"/>
        <end position="90"/>
    </location>
</feature>
<evidence type="ECO:0000313" key="2">
    <source>
        <dbReference type="EMBL" id="MCD7469580.1"/>
    </source>
</evidence>
<accession>A0ABS8TDN7</accession>
<name>A0ABS8TDN7_DATST</name>
<proteinExistence type="predicted"/>
<dbReference type="Proteomes" id="UP000823775">
    <property type="component" value="Unassembled WGS sequence"/>
</dbReference>
<gene>
    <name evidence="2" type="ORF">HAX54_008693</name>
</gene>
<reference evidence="2 3" key="1">
    <citation type="journal article" date="2021" name="BMC Genomics">
        <title>Datura genome reveals duplications of psychoactive alkaloid biosynthetic genes and high mutation rate following tissue culture.</title>
        <authorList>
            <person name="Rajewski A."/>
            <person name="Carter-House D."/>
            <person name="Stajich J."/>
            <person name="Litt A."/>
        </authorList>
    </citation>
    <scope>NUCLEOTIDE SEQUENCE [LARGE SCALE GENOMIC DNA]</scope>
    <source>
        <strain evidence="2">AR-01</strain>
    </source>
</reference>
<protein>
    <submittedName>
        <fullName evidence="2">Uncharacterized protein</fullName>
    </submittedName>
</protein>
<organism evidence="2 3">
    <name type="scientific">Datura stramonium</name>
    <name type="common">Jimsonweed</name>
    <name type="synonym">Common thornapple</name>
    <dbReference type="NCBI Taxonomy" id="4076"/>
    <lineage>
        <taxon>Eukaryota</taxon>
        <taxon>Viridiplantae</taxon>
        <taxon>Streptophyta</taxon>
        <taxon>Embryophyta</taxon>
        <taxon>Tracheophyta</taxon>
        <taxon>Spermatophyta</taxon>
        <taxon>Magnoliopsida</taxon>
        <taxon>eudicotyledons</taxon>
        <taxon>Gunneridae</taxon>
        <taxon>Pentapetalae</taxon>
        <taxon>asterids</taxon>
        <taxon>lamiids</taxon>
        <taxon>Solanales</taxon>
        <taxon>Solanaceae</taxon>
        <taxon>Solanoideae</taxon>
        <taxon>Datureae</taxon>
        <taxon>Datura</taxon>
    </lineage>
</organism>
<evidence type="ECO:0000256" key="1">
    <source>
        <dbReference type="SAM" id="MobiDB-lite"/>
    </source>
</evidence>
<evidence type="ECO:0000313" key="3">
    <source>
        <dbReference type="Proteomes" id="UP000823775"/>
    </source>
</evidence>